<feature type="domain" description="Glycosyltransferase 2-like" evidence="1">
    <location>
        <begin position="8"/>
        <end position="181"/>
    </location>
</feature>
<organism evidence="2 3">
    <name type="scientific">Flavobacterium cupriresistens</name>
    <dbReference type="NCBI Taxonomy" id="2893885"/>
    <lineage>
        <taxon>Bacteria</taxon>
        <taxon>Pseudomonadati</taxon>
        <taxon>Bacteroidota</taxon>
        <taxon>Flavobacteriia</taxon>
        <taxon>Flavobacteriales</taxon>
        <taxon>Flavobacteriaceae</taxon>
        <taxon>Flavobacterium</taxon>
    </lineage>
</organism>
<dbReference type="RefSeq" id="WP_230005027.1">
    <property type="nucleotide sequence ID" value="NZ_CP087134.1"/>
</dbReference>
<dbReference type="EC" id="2.4.-.-" evidence="2"/>
<sequence length="295" mass="34394">MQNHPVVSVICLCYNHAPFITESLNAVLNQTYKNVELIIADDSSTDNSIETIKNWLKNHPDIKFIFNETNLGNTKTFNKALQFAKGKYIIDLAADDILLPNCIEKQVNTFLESEPKNIGIVYGNAELVTQDNKHLRYYYDVNAKKEVLEKPPSGNIYLAMLSQSSMICSVSSMIKREVLEQLNGYDENLAYEDLDLWIRVSRNYDFEFIDSILIRKRDLENSLGNQFFKKLSTRTRKMNHSTYLIIKKAIVLNQTREENKALLKRLHYEMVKAYETIDILLFIRYIPLELRLRFC</sequence>
<dbReference type="PANTHER" id="PTHR43685:SF11">
    <property type="entry name" value="GLYCOSYLTRANSFERASE TAGX-RELATED"/>
    <property type="match status" value="1"/>
</dbReference>
<keyword evidence="2" id="KW-0808">Transferase</keyword>
<dbReference type="SUPFAM" id="SSF53448">
    <property type="entry name" value="Nucleotide-diphospho-sugar transferases"/>
    <property type="match status" value="1"/>
</dbReference>
<reference evidence="2 3" key="1">
    <citation type="submission" date="2023-11" db="EMBL/GenBank/DDBJ databases">
        <title>Unpublished Manusciprt.</title>
        <authorList>
            <person name="Saticioglu I.B."/>
            <person name="Ay H."/>
            <person name="Ajmi N."/>
            <person name="Altun S."/>
            <person name="Duman M."/>
        </authorList>
    </citation>
    <scope>NUCLEOTIDE SEQUENCE [LARGE SCALE GENOMIC DNA]</scope>
    <source>
        <strain evidence="2 3">Fl-318</strain>
    </source>
</reference>
<dbReference type="Gene3D" id="3.90.550.10">
    <property type="entry name" value="Spore Coat Polysaccharide Biosynthesis Protein SpsA, Chain A"/>
    <property type="match status" value="1"/>
</dbReference>
<gene>
    <name evidence="2" type="ORF">SGQ83_03940</name>
</gene>
<dbReference type="InterPro" id="IPR029044">
    <property type="entry name" value="Nucleotide-diphossugar_trans"/>
</dbReference>
<name>A0ABU4RD74_9FLAO</name>
<dbReference type="InterPro" id="IPR001173">
    <property type="entry name" value="Glyco_trans_2-like"/>
</dbReference>
<keyword evidence="2" id="KW-0328">Glycosyltransferase</keyword>
<keyword evidence="3" id="KW-1185">Reference proteome</keyword>
<evidence type="ECO:0000313" key="2">
    <source>
        <dbReference type="EMBL" id="MDX6188491.1"/>
    </source>
</evidence>
<evidence type="ECO:0000313" key="3">
    <source>
        <dbReference type="Proteomes" id="UP001273350"/>
    </source>
</evidence>
<dbReference type="Proteomes" id="UP001273350">
    <property type="component" value="Unassembled WGS sequence"/>
</dbReference>
<dbReference type="Pfam" id="PF00535">
    <property type="entry name" value="Glycos_transf_2"/>
    <property type="match status" value="1"/>
</dbReference>
<protein>
    <submittedName>
        <fullName evidence="2">Glycosyltransferase</fullName>
        <ecNumber evidence="2">2.4.-.-</ecNumber>
    </submittedName>
</protein>
<dbReference type="PANTHER" id="PTHR43685">
    <property type="entry name" value="GLYCOSYLTRANSFERASE"/>
    <property type="match status" value="1"/>
</dbReference>
<evidence type="ECO:0000259" key="1">
    <source>
        <dbReference type="Pfam" id="PF00535"/>
    </source>
</evidence>
<proteinExistence type="predicted"/>
<comment type="caution">
    <text evidence="2">The sequence shown here is derived from an EMBL/GenBank/DDBJ whole genome shotgun (WGS) entry which is preliminary data.</text>
</comment>
<accession>A0ABU4RD74</accession>
<dbReference type="EMBL" id="JAWXVI010000002">
    <property type="protein sequence ID" value="MDX6188491.1"/>
    <property type="molecule type" value="Genomic_DNA"/>
</dbReference>
<dbReference type="InterPro" id="IPR050834">
    <property type="entry name" value="Glycosyltransf_2"/>
</dbReference>
<dbReference type="GO" id="GO:0016757">
    <property type="term" value="F:glycosyltransferase activity"/>
    <property type="evidence" value="ECO:0007669"/>
    <property type="project" value="UniProtKB-KW"/>
</dbReference>